<dbReference type="EMBL" id="JACHDB010000001">
    <property type="protein sequence ID" value="MBB5431072.1"/>
    <property type="molecule type" value="Genomic_DNA"/>
</dbReference>
<comment type="similarity">
    <text evidence="2">Belongs to the bacterial solute-binding protein 8 family.</text>
</comment>
<dbReference type="Gene3D" id="3.40.50.1980">
    <property type="entry name" value="Nitrogenase molybdenum iron protein domain"/>
    <property type="match status" value="2"/>
</dbReference>
<evidence type="ECO:0000256" key="2">
    <source>
        <dbReference type="ARBA" id="ARBA00008814"/>
    </source>
</evidence>
<sequence>MRNPDSADGEWPGTDLDDGVAVLDPVEPDLEAIASHRPDLILMTAAQLSFSQAYDRLSQIAPTVSYRRALLQDDGDELTGMIGAALGREAAARRLIASSEEAIEEFTREVGGLDGARVVFAQNHQGSTGVIVAGDSPVVVFFERLGLRVPTELARLAEGGAELGAVQLSEEELHLLDTADAVFVNTPDGEERFMDSPTVRGLDVSERGTVFPTGNELAGLLLTPNPATTGLLLDRLREPLTRVADRREAE</sequence>
<evidence type="ECO:0000256" key="3">
    <source>
        <dbReference type="ARBA" id="ARBA00022448"/>
    </source>
</evidence>
<name>A0A7W8QIE0_9ACTN</name>
<dbReference type="PROSITE" id="PS50983">
    <property type="entry name" value="FE_B12_PBP"/>
    <property type="match status" value="1"/>
</dbReference>
<keyword evidence="4" id="KW-0732">Signal</keyword>
<evidence type="ECO:0000313" key="7">
    <source>
        <dbReference type="Proteomes" id="UP000572635"/>
    </source>
</evidence>
<dbReference type="Pfam" id="PF01497">
    <property type="entry name" value="Peripla_BP_2"/>
    <property type="match status" value="1"/>
</dbReference>
<dbReference type="PANTHER" id="PTHR30532:SF1">
    <property type="entry name" value="IRON(3+)-HYDROXAMATE-BINDING PROTEIN FHUD"/>
    <property type="match status" value="1"/>
</dbReference>
<keyword evidence="7" id="KW-1185">Reference proteome</keyword>
<accession>A0A7W8QIE0</accession>
<dbReference type="GO" id="GO:0030288">
    <property type="term" value="C:outer membrane-bounded periplasmic space"/>
    <property type="evidence" value="ECO:0007669"/>
    <property type="project" value="TreeGrafter"/>
</dbReference>
<dbReference type="AlphaFoldDB" id="A0A7W8QIE0"/>
<feature type="domain" description="Fe/B12 periplasmic-binding" evidence="5">
    <location>
        <begin position="1"/>
        <end position="244"/>
    </location>
</feature>
<dbReference type="PANTHER" id="PTHR30532">
    <property type="entry name" value="IRON III DICITRATE-BINDING PERIPLASMIC PROTEIN"/>
    <property type="match status" value="1"/>
</dbReference>
<gene>
    <name evidence="6" type="ORF">HDA36_001156</name>
</gene>
<dbReference type="InterPro" id="IPR051313">
    <property type="entry name" value="Bact_iron-sidero_bind"/>
</dbReference>
<organism evidence="6 7">
    <name type="scientific">Nocardiopsis composta</name>
    <dbReference type="NCBI Taxonomy" id="157465"/>
    <lineage>
        <taxon>Bacteria</taxon>
        <taxon>Bacillati</taxon>
        <taxon>Actinomycetota</taxon>
        <taxon>Actinomycetes</taxon>
        <taxon>Streptosporangiales</taxon>
        <taxon>Nocardiopsidaceae</taxon>
        <taxon>Nocardiopsis</taxon>
    </lineage>
</organism>
<reference evidence="6 7" key="1">
    <citation type="submission" date="2020-08" db="EMBL/GenBank/DDBJ databases">
        <title>Sequencing the genomes of 1000 actinobacteria strains.</title>
        <authorList>
            <person name="Klenk H.-P."/>
        </authorList>
    </citation>
    <scope>NUCLEOTIDE SEQUENCE [LARGE SCALE GENOMIC DNA]</scope>
    <source>
        <strain evidence="6 7">DSM 44551</strain>
    </source>
</reference>
<keyword evidence="3" id="KW-0813">Transport</keyword>
<evidence type="ECO:0000256" key="4">
    <source>
        <dbReference type="ARBA" id="ARBA00022729"/>
    </source>
</evidence>
<evidence type="ECO:0000259" key="5">
    <source>
        <dbReference type="PROSITE" id="PS50983"/>
    </source>
</evidence>
<dbReference type="SUPFAM" id="SSF53807">
    <property type="entry name" value="Helical backbone' metal receptor"/>
    <property type="match status" value="1"/>
</dbReference>
<comment type="caution">
    <text evidence="6">The sequence shown here is derived from an EMBL/GenBank/DDBJ whole genome shotgun (WGS) entry which is preliminary data.</text>
</comment>
<dbReference type="InterPro" id="IPR002491">
    <property type="entry name" value="ABC_transptr_periplasmic_BD"/>
</dbReference>
<dbReference type="Proteomes" id="UP000572635">
    <property type="component" value="Unassembled WGS sequence"/>
</dbReference>
<proteinExistence type="inferred from homology"/>
<evidence type="ECO:0000256" key="1">
    <source>
        <dbReference type="ARBA" id="ARBA00004196"/>
    </source>
</evidence>
<comment type="subcellular location">
    <subcellularLocation>
        <location evidence="1">Cell envelope</location>
    </subcellularLocation>
</comment>
<evidence type="ECO:0000313" key="6">
    <source>
        <dbReference type="EMBL" id="MBB5431072.1"/>
    </source>
</evidence>
<dbReference type="GO" id="GO:1901678">
    <property type="term" value="P:iron coordination entity transport"/>
    <property type="evidence" value="ECO:0007669"/>
    <property type="project" value="UniProtKB-ARBA"/>
</dbReference>
<protein>
    <submittedName>
        <fullName evidence="6">Iron complex transport system substrate-binding protein</fullName>
    </submittedName>
</protein>